<name>A0A8S2VPZ0_9BILA</name>
<accession>A0A8S2VPZ0</accession>
<dbReference type="AlphaFoldDB" id="A0A8S2VPZ0"/>
<evidence type="ECO:0000313" key="2">
    <source>
        <dbReference type="Proteomes" id="UP000681720"/>
    </source>
</evidence>
<sequence length="51" mass="6088">MTQYLKLTADIKAAICDADFKLAPFFDGYDRVRLDEHERELYFLEQLCNEQ</sequence>
<evidence type="ECO:0000313" key="1">
    <source>
        <dbReference type="EMBL" id="CAF4410283.1"/>
    </source>
</evidence>
<comment type="caution">
    <text evidence="1">The sequence shown here is derived from an EMBL/GenBank/DDBJ whole genome shotgun (WGS) entry which is preliminary data.</text>
</comment>
<gene>
    <name evidence="1" type="ORF">GIL414_LOCUS30587</name>
</gene>
<reference evidence="1" key="1">
    <citation type="submission" date="2021-02" db="EMBL/GenBank/DDBJ databases">
        <authorList>
            <person name="Nowell W R."/>
        </authorList>
    </citation>
    <scope>NUCLEOTIDE SEQUENCE</scope>
</reference>
<organism evidence="1 2">
    <name type="scientific">Rotaria magnacalcarata</name>
    <dbReference type="NCBI Taxonomy" id="392030"/>
    <lineage>
        <taxon>Eukaryota</taxon>
        <taxon>Metazoa</taxon>
        <taxon>Spiralia</taxon>
        <taxon>Gnathifera</taxon>
        <taxon>Rotifera</taxon>
        <taxon>Eurotatoria</taxon>
        <taxon>Bdelloidea</taxon>
        <taxon>Philodinida</taxon>
        <taxon>Philodinidae</taxon>
        <taxon>Rotaria</taxon>
    </lineage>
</organism>
<dbReference type="Proteomes" id="UP000681720">
    <property type="component" value="Unassembled WGS sequence"/>
</dbReference>
<dbReference type="EMBL" id="CAJOBJ010059129">
    <property type="protein sequence ID" value="CAF4410283.1"/>
    <property type="molecule type" value="Genomic_DNA"/>
</dbReference>
<proteinExistence type="predicted"/>
<feature type="non-terminal residue" evidence="1">
    <location>
        <position position="1"/>
    </location>
</feature>
<protein>
    <submittedName>
        <fullName evidence="1">Uncharacterized protein</fullName>
    </submittedName>
</protein>